<evidence type="ECO:0000256" key="4">
    <source>
        <dbReference type="ARBA" id="ARBA00034132"/>
    </source>
</evidence>
<dbReference type="InterPro" id="IPR021346">
    <property type="entry name" value="Tma16"/>
</dbReference>
<comment type="similarity">
    <text evidence="3">Belongs to the TMA16 family.</text>
</comment>
<evidence type="ECO:0000313" key="7">
    <source>
        <dbReference type="Proteomes" id="UP001557470"/>
    </source>
</evidence>
<sequence>TTHTLTTHRAVPLLFSSEIPDIINSKQLKVFREWNGDLKKLPNIKMKKISSKEMDRTKEEERKDEEEEELVEDSDSDNEEDDS</sequence>
<protein>
    <recommendedName>
        <fullName evidence="1">Translation machinery-associated protein 16</fullName>
    </recommendedName>
</protein>
<accession>A0ABD0XRR3</accession>
<feature type="compositionally biased region" description="Acidic residues" evidence="5">
    <location>
        <begin position="62"/>
        <end position="83"/>
    </location>
</feature>
<comment type="caution">
    <text evidence="6">The sequence shown here is derived from an EMBL/GenBank/DDBJ whole genome shotgun (WGS) entry which is preliminary data.</text>
</comment>
<dbReference type="Proteomes" id="UP001557470">
    <property type="component" value="Unassembled WGS sequence"/>
</dbReference>
<evidence type="ECO:0000256" key="3">
    <source>
        <dbReference type="ARBA" id="ARBA00034127"/>
    </source>
</evidence>
<evidence type="ECO:0000256" key="2">
    <source>
        <dbReference type="ARBA" id="ARBA00034079"/>
    </source>
</evidence>
<dbReference type="AlphaFoldDB" id="A0ABD0XRR3"/>
<evidence type="ECO:0000256" key="1">
    <source>
        <dbReference type="ARBA" id="ARBA00020047"/>
    </source>
</evidence>
<gene>
    <name evidence="6" type="ORF">UPYG_G00050460</name>
</gene>
<dbReference type="PANTHER" id="PTHR13349:SF2">
    <property type="entry name" value="TRANSLATION MACHINERY-ASSOCIATED PROTEIN 16"/>
    <property type="match status" value="1"/>
</dbReference>
<feature type="compositionally biased region" description="Basic and acidic residues" evidence="5">
    <location>
        <begin position="50"/>
        <end position="61"/>
    </location>
</feature>
<dbReference type="Pfam" id="PF11176">
    <property type="entry name" value="Tma16"/>
    <property type="match status" value="1"/>
</dbReference>
<organism evidence="6 7">
    <name type="scientific">Umbra pygmaea</name>
    <name type="common">Eastern mudminnow</name>
    <dbReference type="NCBI Taxonomy" id="75934"/>
    <lineage>
        <taxon>Eukaryota</taxon>
        <taxon>Metazoa</taxon>
        <taxon>Chordata</taxon>
        <taxon>Craniata</taxon>
        <taxon>Vertebrata</taxon>
        <taxon>Euteleostomi</taxon>
        <taxon>Actinopterygii</taxon>
        <taxon>Neopterygii</taxon>
        <taxon>Teleostei</taxon>
        <taxon>Protacanthopterygii</taxon>
        <taxon>Esociformes</taxon>
        <taxon>Umbridae</taxon>
        <taxon>Umbra</taxon>
    </lineage>
</organism>
<evidence type="ECO:0000313" key="6">
    <source>
        <dbReference type="EMBL" id="KAL1024026.1"/>
    </source>
</evidence>
<name>A0ABD0XRR3_UMBPY</name>
<reference evidence="6 7" key="1">
    <citation type="submission" date="2024-06" db="EMBL/GenBank/DDBJ databases">
        <authorList>
            <person name="Pan Q."/>
            <person name="Wen M."/>
            <person name="Jouanno E."/>
            <person name="Zahm M."/>
            <person name="Klopp C."/>
            <person name="Cabau C."/>
            <person name="Louis A."/>
            <person name="Berthelot C."/>
            <person name="Parey E."/>
            <person name="Roest Crollius H."/>
            <person name="Montfort J."/>
            <person name="Robinson-Rechavi M."/>
            <person name="Bouchez O."/>
            <person name="Lampietro C."/>
            <person name="Lopez Roques C."/>
            <person name="Donnadieu C."/>
            <person name="Postlethwait J."/>
            <person name="Bobe J."/>
            <person name="Verreycken H."/>
            <person name="Guiguen Y."/>
        </authorList>
    </citation>
    <scope>NUCLEOTIDE SEQUENCE [LARGE SCALE GENOMIC DNA]</scope>
    <source>
        <strain evidence="6">Up_M1</strain>
        <tissue evidence="6">Testis</tissue>
    </source>
</reference>
<comment type="function">
    <text evidence="2">Involved in the biogenesis of the 60S ribosomal subunit in the nucleus.</text>
</comment>
<proteinExistence type="inferred from homology"/>
<comment type="subunit">
    <text evidence="4">Associates with pre-60S ribosomal particles.</text>
</comment>
<feature type="region of interest" description="Disordered" evidence="5">
    <location>
        <begin position="50"/>
        <end position="83"/>
    </location>
</feature>
<dbReference type="Gene3D" id="1.20.1440.170">
    <property type="entry name" value="Translation machinery-associated protein 16-like"/>
    <property type="match status" value="1"/>
</dbReference>
<keyword evidence="7" id="KW-1185">Reference proteome</keyword>
<feature type="non-terminal residue" evidence="6">
    <location>
        <position position="1"/>
    </location>
</feature>
<dbReference type="PANTHER" id="PTHR13349">
    <property type="entry name" value="TRANSLATION MACHINERY-ASSOCIATED PROTEIN 16"/>
    <property type="match status" value="1"/>
</dbReference>
<evidence type="ECO:0000256" key="5">
    <source>
        <dbReference type="SAM" id="MobiDB-lite"/>
    </source>
</evidence>
<dbReference type="InterPro" id="IPR038356">
    <property type="entry name" value="Tma16_sf"/>
</dbReference>
<dbReference type="EMBL" id="JAGEUA010000001">
    <property type="protein sequence ID" value="KAL1024026.1"/>
    <property type="molecule type" value="Genomic_DNA"/>
</dbReference>